<proteinExistence type="evidence at transcript level"/>
<reference evidence="2" key="1">
    <citation type="journal article" date="2009" name="PLoS Genet.">
        <title>Sequencing, mapping, and analysis of 27,455 maize full-length cDNAs.</title>
        <authorList>
            <person name="Soderlund C."/>
            <person name="Descour A."/>
            <person name="Kudrna D."/>
            <person name="Bomhoff M."/>
            <person name="Boyd L."/>
            <person name="Currie J."/>
            <person name="Angelova A."/>
            <person name="Collura K."/>
            <person name="Wissotski M."/>
            <person name="Ashley E."/>
            <person name="Morrow D."/>
            <person name="Fernandes J."/>
            <person name="Walbot V."/>
            <person name="Yu Y."/>
        </authorList>
    </citation>
    <scope>NUCLEOTIDE SEQUENCE</scope>
    <source>
        <strain evidence="2">B73</strain>
    </source>
</reference>
<organism evidence="2">
    <name type="scientific">Zea mays</name>
    <name type="common">Maize</name>
    <dbReference type="NCBI Taxonomy" id="4577"/>
    <lineage>
        <taxon>Eukaryota</taxon>
        <taxon>Viridiplantae</taxon>
        <taxon>Streptophyta</taxon>
        <taxon>Embryophyta</taxon>
        <taxon>Tracheophyta</taxon>
        <taxon>Spermatophyta</taxon>
        <taxon>Magnoliopsida</taxon>
        <taxon>Liliopsida</taxon>
        <taxon>Poales</taxon>
        <taxon>Poaceae</taxon>
        <taxon>PACMAD clade</taxon>
        <taxon>Panicoideae</taxon>
        <taxon>Andropogonodae</taxon>
        <taxon>Andropogoneae</taxon>
        <taxon>Tripsacinae</taxon>
        <taxon>Zea</taxon>
    </lineage>
</organism>
<feature type="compositionally biased region" description="Polar residues" evidence="1">
    <location>
        <begin position="208"/>
        <end position="217"/>
    </location>
</feature>
<evidence type="ECO:0000313" key="2">
    <source>
        <dbReference type="EMBL" id="ACR37825.1"/>
    </source>
</evidence>
<protein>
    <submittedName>
        <fullName evidence="2">Uncharacterized protein</fullName>
    </submittedName>
</protein>
<accession>C4J9H5</accession>
<name>C4J9H5_MAIZE</name>
<feature type="compositionally biased region" description="Basic residues" evidence="1">
    <location>
        <begin position="93"/>
        <end position="108"/>
    </location>
</feature>
<dbReference type="EMBL" id="BT087472">
    <property type="protein sequence ID" value="ACR37825.1"/>
    <property type="molecule type" value="mRNA"/>
</dbReference>
<feature type="region of interest" description="Disordered" evidence="1">
    <location>
        <begin position="38"/>
        <end position="326"/>
    </location>
</feature>
<dbReference type="PROSITE" id="PS51257">
    <property type="entry name" value="PROKAR_LIPOPROTEIN"/>
    <property type="match status" value="1"/>
</dbReference>
<feature type="compositionally biased region" description="Basic residues" evidence="1">
    <location>
        <begin position="276"/>
        <end position="286"/>
    </location>
</feature>
<dbReference type="AlphaFoldDB" id="C4J9H5"/>
<feature type="compositionally biased region" description="Basic and acidic residues" evidence="1">
    <location>
        <begin position="296"/>
        <end position="311"/>
    </location>
</feature>
<sequence>MHMHARGTPRHNSIGATRTLCLASPTFFLTYACRSRRARGEGGGVGAGRRRGQRGQRARRGPDLGRGAGRARRGGGEEPLRLPRVPEAAERAGRRRRRRRRGRRRPLRLQRMGVPRRQAPVPPLLHQRRVCQGRNAERPAQVPGGRARRAPGRRRDDGATVPAVGPRVRLRAVQRPGEPRPAPGPGAPRAGRIPGVPVPSAYQDRPTSRQNRSSVGEQSAAGRRDLRPLRRARRLRQHPRADASAAGRALQVPRRCLPPLRPRRPRPAPGGQGGHQQRRAVPRRASGHFSEPDTLAEGRRVRAADDRRGEPGVHQARHQVPAGERA</sequence>
<feature type="compositionally biased region" description="Basic residues" evidence="1">
    <location>
        <begin position="48"/>
        <end position="59"/>
    </location>
</feature>
<evidence type="ECO:0000256" key="1">
    <source>
        <dbReference type="SAM" id="MobiDB-lite"/>
    </source>
</evidence>
<feature type="compositionally biased region" description="Basic residues" evidence="1">
    <location>
        <begin position="229"/>
        <end position="238"/>
    </location>
</feature>